<dbReference type="InterPro" id="IPR008900">
    <property type="entry name" value="Zot_N"/>
</dbReference>
<dbReference type="AlphaFoldDB" id="A0A1I5ITL8"/>
<evidence type="ECO:0000256" key="1">
    <source>
        <dbReference type="SAM" id="Phobius"/>
    </source>
</evidence>
<sequence>MNYIIPFIAFTIFFIFYMMKFKPIIALVLGIVDFIKLDKKKFRGFGFWLYCGLGGSGKTISMVEYLNRMHKKYPKLKIYTNFNYKYADGKITSWQDLIDYDNGDDGIIFGFDEIHLTFASQKWQDCPDNMLDYISQQRKLHKQIVASAQVFTRVDKKLREQTNFVIECKSLFFGRWIFNKAFNTAEYLANDEKADRGARKRHRAWRYNFVAYNKIRNSYDTMQLMKELKKGKSPLEQQKTSLKQLLEVD</sequence>
<feature type="domain" description="Zona occludens toxin N-terminal" evidence="2">
    <location>
        <begin position="100"/>
        <end position="171"/>
    </location>
</feature>
<evidence type="ECO:0000313" key="3">
    <source>
        <dbReference type="EMBL" id="NZA37784.1"/>
    </source>
</evidence>
<protein>
    <recommendedName>
        <fullName evidence="2">Zona occludens toxin N-terminal domain-containing protein</fullName>
    </recommendedName>
</protein>
<evidence type="ECO:0000259" key="2">
    <source>
        <dbReference type="Pfam" id="PF05707"/>
    </source>
</evidence>
<proteinExistence type="predicted"/>
<gene>
    <name evidence="3" type="ORF">H0N91_06430</name>
</gene>
<accession>A0A1I5ITL8</accession>
<dbReference type="EMBL" id="JACCKS010000006">
    <property type="protein sequence ID" value="NZA37784.1"/>
    <property type="molecule type" value="Genomic_DNA"/>
</dbReference>
<name>A0A1I5ITL8_9FIRM</name>
<evidence type="ECO:0000313" key="4">
    <source>
        <dbReference type="Proteomes" id="UP000586254"/>
    </source>
</evidence>
<keyword evidence="1" id="KW-0812">Transmembrane</keyword>
<keyword evidence="1" id="KW-1133">Transmembrane helix</keyword>
<dbReference type="RefSeq" id="WP_090412287.1">
    <property type="nucleotide sequence ID" value="NZ_CAJKZB010000026.1"/>
</dbReference>
<feature type="transmembrane region" description="Helical" evidence="1">
    <location>
        <begin position="7"/>
        <end position="35"/>
    </location>
</feature>
<dbReference type="InterPro" id="IPR027417">
    <property type="entry name" value="P-loop_NTPase"/>
</dbReference>
<feature type="transmembrane region" description="Helical" evidence="1">
    <location>
        <begin position="47"/>
        <end position="67"/>
    </location>
</feature>
<dbReference type="Gene3D" id="3.40.50.300">
    <property type="entry name" value="P-loop containing nucleotide triphosphate hydrolases"/>
    <property type="match status" value="1"/>
</dbReference>
<dbReference type="Pfam" id="PF05707">
    <property type="entry name" value="Zot"/>
    <property type="match status" value="1"/>
</dbReference>
<keyword evidence="1" id="KW-0472">Membrane</keyword>
<organism evidence="3 4">
    <name type="scientific">Eubacterium callanderi</name>
    <dbReference type="NCBI Taxonomy" id="53442"/>
    <lineage>
        <taxon>Bacteria</taxon>
        <taxon>Bacillati</taxon>
        <taxon>Bacillota</taxon>
        <taxon>Clostridia</taxon>
        <taxon>Eubacteriales</taxon>
        <taxon>Eubacteriaceae</taxon>
        <taxon>Eubacterium</taxon>
    </lineage>
</organism>
<reference evidence="3 4" key="1">
    <citation type="submission" date="2020-07" db="EMBL/GenBank/DDBJ databases">
        <title>Organ Donor 1.</title>
        <authorList>
            <person name="Marsh A.J."/>
            <person name="Azcarate-Peril M.A."/>
        </authorList>
    </citation>
    <scope>NUCLEOTIDE SEQUENCE [LARGE SCALE GENOMIC DNA]</scope>
    <source>
        <strain evidence="3 4">AMC0717</strain>
    </source>
</reference>
<dbReference type="Proteomes" id="UP000586254">
    <property type="component" value="Unassembled WGS sequence"/>
</dbReference>
<comment type="caution">
    <text evidence="3">The sequence shown here is derived from an EMBL/GenBank/DDBJ whole genome shotgun (WGS) entry which is preliminary data.</text>
</comment>